<dbReference type="Proteomes" id="UP001237501">
    <property type="component" value="Unassembled WGS sequence"/>
</dbReference>
<dbReference type="InterPro" id="IPR047729">
    <property type="entry name" value="Sce7726-like"/>
</dbReference>
<comment type="caution">
    <text evidence="1">The sequence shown here is derived from an EMBL/GenBank/DDBJ whole genome shotgun (WGS) entry which is preliminary data.</text>
</comment>
<gene>
    <name evidence="1" type="ORF">PT517_09895</name>
</gene>
<evidence type="ECO:0000313" key="1">
    <source>
        <dbReference type="EMBL" id="MDK2042083.1"/>
    </source>
</evidence>
<accession>A0AAW6VIW5</accession>
<protein>
    <submittedName>
        <fullName evidence="1">MmcB family DNA repair protein</fullName>
    </submittedName>
</protein>
<organism evidence="1 2">
    <name type="scientific">Aliarcobacter butzleri</name>
    <dbReference type="NCBI Taxonomy" id="28197"/>
    <lineage>
        <taxon>Bacteria</taxon>
        <taxon>Pseudomonadati</taxon>
        <taxon>Campylobacterota</taxon>
        <taxon>Epsilonproteobacteria</taxon>
        <taxon>Campylobacterales</taxon>
        <taxon>Arcobacteraceae</taxon>
        <taxon>Aliarcobacter</taxon>
    </lineage>
</organism>
<reference evidence="1" key="2">
    <citation type="submission" date="2023-02" db="EMBL/GenBank/DDBJ databases">
        <authorList>
            <person name="Concha-Toloza M."/>
            <person name="Lopez-Cantillo M."/>
            <person name="Molina-Mora J."/>
            <person name="Collado L."/>
        </authorList>
    </citation>
    <scope>NUCLEOTIDE SEQUENCE</scope>
    <source>
        <strain evidence="1">FR1p153A2</strain>
    </source>
</reference>
<evidence type="ECO:0000313" key="2">
    <source>
        <dbReference type="Proteomes" id="UP001237501"/>
    </source>
</evidence>
<proteinExistence type="predicted"/>
<name>A0AAW6VIW5_9BACT</name>
<dbReference type="NCBIfam" id="NF033832">
    <property type="entry name" value="sce7726_fam"/>
    <property type="match status" value="1"/>
</dbReference>
<dbReference type="RefSeq" id="WP_152060365.1">
    <property type="nucleotide sequence ID" value="NZ_CABVSN010000028.1"/>
</dbReference>
<dbReference type="AlphaFoldDB" id="A0AAW6VIW5"/>
<dbReference type="EMBL" id="JAQTJK010000013">
    <property type="protein sequence ID" value="MDK2042083.1"/>
    <property type="molecule type" value="Genomic_DNA"/>
</dbReference>
<dbReference type="InterPro" id="IPR009394">
    <property type="entry name" value="MmcB-like"/>
</dbReference>
<dbReference type="Pfam" id="PF06319">
    <property type="entry name" value="MmcB-like"/>
    <property type="match status" value="1"/>
</dbReference>
<sequence>MKELKAKELVIKYLLEKNKHDIAIPEISVGKNNSVRSDIFAINGDITIYEIKTEADSLTRLDNQLKYYRQYANKIYVVVDKKFLNKLKINDNIGIYELKENTIKLLREAVPFSVKTDHYLDYWWTKEYKEILRGISGFSKINNHVDGRNAIKSILTDEEIKNLTLFRLKERYKNESEKIKKAIAESLTLSDIFKKREYVINPKVTPLKDIPFGELRTISLQGLCNYEALIKTS</sequence>
<reference evidence="1" key="1">
    <citation type="journal article" date="2023" name="Antibiotics">
        <title>Genomic Characterization of Antibiotic-Resistant Campylobacterales Isolated from Chilean Poultry Meat.</title>
        <authorList>
            <person name="Concha-Toloza M."/>
            <person name="Lopez-Cantillo M."/>
            <person name="Molina-Mora J.A."/>
            <person name="Collado L."/>
        </authorList>
    </citation>
    <scope>NUCLEOTIDE SEQUENCE</scope>
    <source>
        <strain evidence="1">FR1p153A2</strain>
    </source>
</reference>